<sequence>QVLEPRHILNVPTIWNGNVTMKVTQHPTPIEIKAYDVSGRMIKQLYTGKINIPVQIQLKSNDFPRGIIFIKLSSKDIIEVRKIINLGK</sequence>
<evidence type="ECO:0000313" key="1">
    <source>
        <dbReference type="EMBL" id="GAI90455.1"/>
    </source>
</evidence>
<name>X1TSF4_9ZZZZ</name>
<gene>
    <name evidence="1" type="ORF">S12H4_28551</name>
</gene>
<proteinExistence type="predicted"/>
<comment type="caution">
    <text evidence="1">The sequence shown here is derived from an EMBL/GenBank/DDBJ whole genome shotgun (WGS) entry which is preliminary data.</text>
</comment>
<evidence type="ECO:0008006" key="2">
    <source>
        <dbReference type="Google" id="ProtNLM"/>
    </source>
</evidence>
<dbReference type="EMBL" id="BARW01016383">
    <property type="protein sequence ID" value="GAI90455.1"/>
    <property type="molecule type" value="Genomic_DNA"/>
</dbReference>
<feature type="non-terminal residue" evidence="1">
    <location>
        <position position="1"/>
    </location>
</feature>
<protein>
    <recommendedName>
        <fullName evidence="2">Secretion system C-terminal sorting domain-containing protein</fullName>
    </recommendedName>
</protein>
<reference evidence="1" key="1">
    <citation type="journal article" date="2014" name="Front. Microbiol.">
        <title>High frequency of phylogenetically diverse reductive dehalogenase-homologous genes in deep subseafloor sedimentary metagenomes.</title>
        <authorList>
            <person name="Kawai M."/>
            <person name="Futagami T."/>
            <person name="Toyoda A."/>
            <person name="Takaki Y."/>
            <person name="Nishi S."/>
            <person name="Hori S."/>
            <person name="Arai W."/>
            <person name="Tsubouchi T."/>
            <person name="Morono Y."/>
            <person name="Uchiyama I."/>
            <person name="Ito T."/>
            <person name="Fujiyama A."/>
            <person name="Inagaki F."/>
            <person name="Takami H."/>
        </authorList>
    </citation>
    <scope>NUCLEOTIDE SEQUENCE</scope>
    <source>
        <strain evidence="1">Expedition CK06-06</strain>
    </source>
</reference>
<organism evidence="1">
    <name type="scientific">marine sediment metagenome</name>
    <dbReference type="NCBI Taxonomy" id="412755"/>
    <lineage>
        <taxon>unclassified sequences</taxon>
        <taxon>metagenomes</taxon>
        <taxon>ecological metagenomes</taxon>
    </lineage>
</organism>
<accession>X1TSF4</accession>
<dbReference type="AlphaFoldDB" id="X1TSF4"/>